<dbReference type="SMART" id="SM00267">
    <property type="entry name" value="GGDEF"/>
    <property type="match status" value="1"/>
</dbReference>
<dbReference type="GO" id="GO:0043709">
    <property type="term" value="P:cell adhesion involved in single-species biofilm formation"/>
    <property type="evidence" value="ECO:0007669"/>
    <property type="project" value="TreeGrafter"/>
</dbReference>
<comment type="caution">
    <text evidence="7">The sequence shown here is derived from an EMBL/GenBank/DDBJ whole genome shotgun (WGS) entry which is preliminary data.</text>
</comment>
<dbReference type="Pfam" id="PF00072">
    <property type="entry name" value="Response_reg"/>
    <property type="match status" value="1"/>
</dbReference>
<dbReference type="SUPFAM" id="SSF55073">
    <property type="entry name" value="Nucleotide cyclase"/>
    <property type="match status" value="1"/>
</dbReference>
<dbReference type="PANTHER" id="PTHR45138:SF9">
    <property type="entry name" value="DIGUANYLATE CYCLASE DGCM-RELATED"/>
    <property type="match status" value="1"/>
</dbReference>
<dbReference type="Proteomes" id="UP000283087">
    <property type="component" value="Unassembled WGS sequence"/>
</dbReference>
<dbReference type="Gene3D" id="3.30.70.270">
    <property type="match status" value="1"/>
</dbReference>
<evidence type="ECO:0000259" key="5">
    <source>
        <dbReference type="PROSITE" id="PS50110"/>
    </source>
</evidence>
<gene>
    <name evidence="7" type="ORF">EH243_02205</name>
</gene>
<feature type="domain" description="Response regulatory" evidence="5">
    <location>
        <begin position="16"/>
        <end position="131"/>
    </location>
</feature>
<dbReference type="InterPro" id="IPR043128">
    <property type="entry name" value="Rev_trsase/Diguanyl_cyclase"/>
</dbReference>
<dbReference type="PANTHER" id="PTHR45138">
    <property type="entry name" value="REGULATORY COMPONENTS OF SENSORY TRANSDUCTION SYSTEM"/>
    <property type="match status" value="1"/>
</dbReference>
<evidence type="ECO:0000259" key="6">
    <source>
        <dbReference type="PROSITE" id="PS50887"/>
    </source>
</evidence>
<feature type="modified residue" description="4-aspartylphosphate" evidence="4">
    <location>
        <position position="64"/>
    </location>
</feature>
<dbReference type="InterPro" id="IPR000160">
    <property type="entry name" value="GGDEF_dom"/>
</dbReference>
<dbReference type="InterPro" id="IPR011006">
    <property type="entry name" value="CheY-like_superfamily"/>
</dbReference>
<proteinExistence type="predicted"/>
<organism evidence="7 8">
    <name type="scientific">Amphritea opalescens</name>
    <dbReference type="NCBI Taxonomy" id="2490544"/>
    <lineage>
        <taxon>Bacteria</taxon>
        <taxon>Pseudomonadati</taxon>
        <taxon>Pseudomonadota</taxon>
        <taxon>Gammaproteobacteria</taxon>
        <taxon>Oceanospirillales</taxon>
        <taxon>Oceanospirillaceae</taxon>
        <taxon>Amphritea</taxon>
    </lineage>
</organism>
<dbReference type="InterPro" id="IPR029787">
    <property type="entry name" value="Nucleotide_cyclase"/>
</dbReference>
<dbReference type="GO" id="GO:1902201">
    <property type="term" value="P:negative regulation of bacterial-type flagellum-dependent cell motility"/>
    <property type="evidence" value="ECO:0007669"/>
    <property type="project" value="TreeGrafter"/>
</dbReference>
<evidence type="ECO:0000313" key="8">
    <source>
        <dbReference type="Proteomes" id="UP000283087"/>
    </source>
</evidence>
<dbReference type="PROSITE" id="PS50887">
    <property type="entry name" value="GGDEF"/>
    <property type="match status" value="1"/>
</dbReference>
<dbReference type="FunFam" id="3.30.70.270:FF:000001">
    <property type="entry name" value="Diguanylate cyclase domain protein"/>
    <property type="match status" value="1"/>
</dbReference>
<dbReference type="Gene3D" id="3.40.50.2300">
    <property type="match status" value="1"/>
</dbReference>
<dbReference type="InterPro" id="IPR050469">
    <property type="entry name" value="Diguanylate_Cyclase"/>
</dbReference>
<dbReference type="GO" id="GO:0000160">
    <property type="term" value="P:phosphorelay signal transduction system"/>
    <property type="evidence" value="ECO:0007669"/>
    <property type="project" value="InterPro"/>
</dbReference>
<dbReference type="GO" id="GO:0005886">
    <property type="term" value="C:plasma membrane"/>
    <property type="evidence" value="ECO:0007669"/>
    <property type="project" value="TreeGrafter"/>
</dbReference>
<dbReference type="InterPro" id="IPR001789">
    <property type="entry name" value="Sig_transdc_resp-reg_receiver"/>
</dbReference>
<evidence type="ECO:0000256" key="4">
    <source>
        <dbReference type="PROSITE-ProRule" id="PRU00169"/>
    </source>
</evidence>
<dbReference type="AlphaFoldDB" id="A0A430KV35"/>
<comment type="cofactor">
    <cofactor evidence="1">
        <name>Mg(2+)</name>
        <dbReference type="ChEBI" id="CHEBI:18420"/>
    </cofactor>
</comment>
<keyword evidence="8" id="KW-1185">Reference proteome</keyword>
<evidence type="ECO:0000256" key="1">
    <source>
        <dbReference type="ARBA" id="ARBA00001946"/>
    </source>
</evidence>
<dbReference type="NCBIfam" id="TIGR00254">
    <property type="entry name" value="GGDEF"/>
    <property type="match status" value="1"/>
</dbReference>
<comment type="catalytic activity">
    <reaction evidence="3">
        <text>2 GTP = 3',3'-c-di-GMP + 2 diphosphate</text>
        <dbReference type="Rhea" id="RHEA:24898"/>
        <dbReference type="ChEBI" id="CHEBI:33019"/>
        <dbReference type="ChEBI" id="CHEBI:37565"/>
        <dbReference type="ChEBI" id="CHEBI:58805"/>
        <dbReference type="EC" id="2.7.7.65"/>
    </reaction>
</comment>
<reference evidence="7 8" key="1">
    <citation type="submission" date="2018-11" db="EMBL/GenBank/DDBJ databases">
        <title>The draft genome sequence of Amphritea opalescens ANRC-JH13T.</title>
        <authorList>
            <person name="Fang Z."/>
            <person name="Zhang Y."/>
            <person name="Han X."/>
        </authorList>
    </citation>
    <scope>NUCLEOTIDE SEQUENCE [LARGE SCALE GENOMIC DNA]</scope>
    <source>
        <strain evidence="7 8">ANRC-JH13</strain>
    </source>
</reference>
<dbReference type="SUPFAM" id="SSF52172">
    <property type="entry name" value="CheY-like"/>
    <property type="match status" value="1"/>
</dbReference>
<evidence type="ECO:0000256" key="2">
    <source>
        <dbReference type="ARBA" id="ARBA00012528"/>
    </source>
</evidence>
<dbReference type="GO" id="GO:0052621">
    <property type="term" value="F:diguanylate cyclase activity"/>
    <property type="evidence" value="ECO:0007669"/>
    <property type="project" value="UniProtKB-EC"/>
</dbReference>
<name>A0A430KV35_9GAMM</name>
<evidence type="ECO:0000313" key="7">
    <source>
        <dbReference type="EMBL" id="RTE67349.1"/>
    </source>
</evidence>
<keyword evidence="4" id="KW-0597">Phosphoprotein</keyword>
<dbReference type="PROSITE" id="PS50110">
    <property type="entry name" value="RESPONSE_REGULATORY"/>
    <property type="match status" value="1"/>
</dbReference>
<feature type="domain" description="GGDEF" evidence="6">
    <location>
        <begin position="174"/>
        <end position="311"/>
    </location>
</feature>
<sequence>MQTEHQQQSRPSSPARVLVVDDELTNLRLMGDLLNPHYEVLIARSVAEAREVLRTQLPDILLLDVMMPEVDGFSFCHELKGNDETRDLPIIFVTALHEEIDELKGFRLGAVDFIHKPISSPILLARVRTHLELKRRTDMLEQRALIDALTGIGNRRAYDLSLAAEWGRLQRKGSCLSMLVVDIDQFKLYNDFFGHRQGDECLQALAAALSKVISRASDQLMRYGGEEFVFVLPNTPLAGAVAVAEKLMVEVRALNMPQSPDADHDRVTVSVGVACLEPNNDQPPESLFLLADKQLYEAKGSGRNRICFSEEPRSPDE</sequence>
<dbReference type="EC" id="2.7.7.65" evidence="2"/>
<evidence type="ECO:0000256" key="3">
    <source>
        <dbReference type="ARBA" id="ARBA00034247"/>
    </source>
</evidence>
<dbReference type="EMBL" id="RQXW01000002">
    <property type="protein sequence ID" value="RTE67349.1"/>
    <property type="molecule type" value="Genomic_DNA"/>
</dbReference>
<dbReference type="SMART" id="SM00448">
    <property type="entry name" value="REC"/>
    <property type="match status" value="1"/>
</dbReference>
<dbReference type="Pfam" id="PF00990">
    <property type="entry name" value="GGDEF"/>
    <property type="match status" value="1"/>
</dbReference>
<dbReference type="OrthoDB" id="9812260at2"/>
<dbReference type="CDD" id="cd01949">
    <property type="entry name" value="GGDEF"/>
    <property type="match status" value="1"/>
</dbReference>
<protein>
    <recommendedName>
        <fullName evidence="2">diguanylate cyclase</fullName>
        <ecNumber evidence="2">2.7.7.65</ecNumber>
    </recommendedName>
</protein>
<accession>A0A430KV35</accession>